<reference evidence="2 3" key="1">
    <citation type="submission" date="2016-07" db="EMBL/GenBank/DDBJ databases">
        <title>Draft genome of Streptomyces diastatochromogenes.</title>
        <authorList>
            <person name="Podduturi R."/>
            <person name="Lukassen M.B."/>
            <person name="Clausen N."/>
            <person name="Nielsen J.L."/>
            <person name="Jorgensen N.O."/>
        </authorList>
    </citation>
    <scope>NUCLEOTIDE SEQUENCE [LARGE SCALE GENOMIC DNA]</scope>
    <source>
        <strain evidence="2 3">DSM 40608</strain>
    </source>
</reference>
<accession>A0A233RRL2</accession>
<evidence type="ECO:0000313" key="2">
    <source>
        <dbReference type="EMBL" id="OXY86020.1"/>
    </source>
</evidence>
<comment type="caution">
    <text evidence="2">The sequence shown here is derived from an EMBL/GenBank/DDBJ whole genome shotgun (WGS) entry which is preliminary data.</text>
</comment>
<keyword evidence="3" id="KW-1185">Reference proteome</keyword>
<evidence type="ECO:0000313" key="3">
    <source>
        <dbReference type="Proteomes" id="UP000215483"/>
    </source>
</evidence>
<organism evidence="2 3">
    <name type="scientific">Streptomyces diastatochromogenes</name>
    <dbReference type="NCBI Taxonomy" id="42236"/>
    <lineage>
        <taxon>Bacteria</taxon>
        <taxon>Bacillati</taxon>
        <taxon>Actinomycetota</taxon>
        <taxon>Actinomycetes</taxon>
        <taxon>Kitasatosporales</taxon>
        <taxon>Streptomycetaceae</taxon>
        <taxon>Streptomyces</taxon>
    </lineage>
</organism>
<name>A0A233RRL2_STRDA</name>
<keyword evidence="1" id="KW-1133">Transmembrane helix</keyword>
<keyword evidence="1" id="KW-0472">Membrane</keyword>
<dbReference type="Proteomes" id="UP000215483">
    <property type="component" value="Unassembled WGS sequence"/>
</dbReference>
<keyword evidence="1" id="KW-0812">Transmembrane</keyword>
<evidence type="ECO:0000256" key="1">
    <source>
        <dbReference type="SAM" id="Phobius"/>
    </source>
</evidence>
<protein>
    <submittedName>
        <fullName evidence="2">Uncharacterized protein</fullName>
    </submittedName>
</protein>
<dbReference type="EMBL" id="MCGQ01000105">
    <property type="protein sequence ID" value="OXY86020.1"/>
    <property type="molecule type" value="Genomic_DNA"/>
</dbReference>
<dbReference type="AlphaFoldDB" id="A0A233RRL2"/>
<gene>
    <name evidence="2" type="ORF">BEK98_45075</name>
</gene>
<sequence length="206" mass="22487">MSPAGGAPAPGCGLLRPRLLFLLFLLQLLRLLRLFLLLFFPFGLFFLVLGPCLFLFRFVLLLVFLYFFLLAADAGGPFVQDVREVCEFAVGRGGESLAARILEFAAQLVVEVGDLRQLLKLAEPFGEQLLGLEAETAAREIGGQSEGEAPLLRTAEDIATGDCGSESDLRRIVHRSFPPASRCALARRHAAAGGPSRRTFKTHMVK</sequence>
<proteinExistence type="predicted"/>
<feature type="transmembrane region" description="Helical" evidence="1">
    <location>
        <begin position="46"/>
        <end position="69"/>
    </location>
</feature>